<sequence>MASAPAPSFHSTKETTNYARLCRLLVDISSHVLRETFEKKRPLGNLDKVLSSPPVHRMLQQLKNKKVLNPSQWGKLYPAIKSSVSSRNFDITLLTVLLRNICGLVPPTSGWDTLPPAADTTLEADIARIKCYRNTLYGHASEASVDDPTFNQYWQDIQDALVRLGGARCQSAIDDLKKECMDPDFEEHYKELLKQVFDQHRPFYDGVAKSKQRQFDLIINEGISTPKRVESVAAYTNALKASVKSQTEFQASASTVMSRARTDDVFTSLLMQHGRKPVEYPGWRRIDQLRQYGRVSGKPIKGCQEMFISETDSNEETNPKSVLITGKAGIGKTLFCQKLIRDWAEDKLFQLRTNPNCLGIKFAYLLTFRQLNLLGDDHVTLREILNRSSVLDDCSNVDDSIIKYILHHPEEVLIIIDGYDEYSQADFITKDLDERYPNNAQEKMPVAALCTKLIKGKILRGSVVVITSRPDESDRLKGRIGFYRYVEITGFSKKEVKEFIEKYFKGDEIMKNAVMDHIAKNDNLVSFAHIPVLCFLMCSYFEYILKESMDTDALPVNTIDIYFEVVNMFLRNHDKSTASPPEGTLEKLSEFAAHLLWEKKFNFLVEDMKMFSSEEVENFRASGVLHSSPPFRKSFSETTKYFCFTHITLQEYLAARWFVKRKEIPSLGENASTMVFQFMSGILSKQNDKALMEKLIERLTHTSLGERTAALISMKCITEYQHKEFAQNMIKKRYHQFFINYEEVEFEDLNDVDCIAVSFLLDVVSALNAEETAGRYSTHFKKSRFSLIKRLNLNRCFQLTKTGLRRITTALEREFCTITELRMRTWQFDDESADVISKLLSLSVLNKMSFFNSRISNAGVASLCRALQTPSSQVTELGLSGCQITDAGVVSLCHALQSASCKVTTLHLKGNQITDAGVVSLCQALQVATCKVTALDLSGNQISDDGVASLCQALQTATSRITTLYLGYNDVTDVGVASLFQALQEATCEVSALDLSVHPPTAWDALPPAPDTTLVADIVRIKCYRNTVYGHANQASVDDTTFNRYWQDIQGPFVRLGGGGYQAAIDDLKTQCMDPDFEERYKELLRQVVMDEVSIEKRLDELEENIVHKFHEVKEALVNPDRKTGVEASPTMSRPKTDDIFTSLLIQHGRESVEDLDMKRRERLRRFGRVSGKAMKHCQEIFLSDIDLYEESNPKSVLIIGKAGIGKTLFCQKLVRDWANDKLFEAQTNRTVPDLKFAYLLTFRQLNLLGDDRVTLREILNRSSMLDERSNIDDILFEFIVDHSDEVLIIIDGPDESDEMTGRIDFDRYIEITEFSEKQVKELVEKYFKGDEVTKNAVIDHITKNENLVSFAHIPVLCFLMCSYFEYILKESVDTDALPVNTSVIYFEAVNMFLRNHDKNTASPPEGTLEKLSEFAAHLLMEKKFILVVEDVKRFTLREIEILRASGLLHCGPPFRKSFSETTKYFCFTHLTLQEYLAARWFVKRKEIPSPGENASAMVYQSMSGILSKQNDKYYMEKLLEEISQTSADLITTRMLTTKCITEYQDKEFAQHILKKRHN</sequence>
<dbReference type="Gene3D" id="3.80.10.10">
    <property type="entry name" value="Ribonuclease Inhibitor"/>
    <property type="match status" value="1"/>
</dbReference>
<name>A0A2B4RDC3_STYPI</name>
<keyword evidence="3" id="KW-0963">Cytoplasm</keyword>
<accession>A0A2B4RDC3</accession>
<keyword evidence="9" id="KW-1185">Reference proteome</keyword>
<dbReference type="InterPro" id="IPR027417">
    <property type="entry name" value="P-loop_NTPase"/>
</dbReference>
<dbReference type="SMART" id="SM00382">
    <property type="entry name" value="AAA"/>
    <property type="match status" value="2"/>
</dbReference>
<dbReference type="PANTHER" id="PTHR45690">
    <property type="entry name" value="NACHT, LRR AND PYD DOMAINS-CONTAINING PROTEIN 12"/>
    <property type="match status" value="1"/>
</dbReference>
<dbReference type="SUPFAM" id="SSF52047">
    <property type="entry name" value="RNI-like"/>
    <property type="match status" value="1"/>
</dbReference>
<evidence type="ECO:0000256" key="1">
    <source>
        <dbReference type="ARBA" id="ARBA00004496"/>
    </source>
</evidence>
<dbReference type="SMART" id="SM00368">
    <property type="entry name" value="LRR_RI"/>
    <property type="match status" value="4"/>
</dbReference>
<dbReference type="InterPro" id="IPR050637">
    <property type="entry name" value="NLRP_innate_immun_reg"/>
</dbReference>
<dbReference type="InterPro" id="IPR007111">
    <property type="entry name" value="NACHT_NTPase"/>
</dbReference>
<reference evidence="9" key="1">
    <citation type="journal article" date="2017" name="bioRxiv">
        <title>Comparative analysis of the genomes of Stylophora pistillata and Acropora digitifera provides evidence for extensive differences between species of corals.</title>
        <authorList>
            <person name="Voolstra C.R."/>
            <person name="Li Y."/>
            <person name="Liew Y.J."/>
            <person name="Baumgarten S."/>
            <person name="Zoccola D."/>
            <person name="Flot J.-F."/>
            <person name="Tambutte S."/>
            <person name="Allemand D."/>
            <person name="Aranda M."/>
        </authorList>
    </citation>
    <scope>NUCLEOTIDE SEQUENCE [LARGE SCALE GENOMIC DNA]</scope>
</reference>
<evidence type="ECO:0000313" key="8">
    <source>
        <dbReference type="EMBL" id="PFX15641.1"/>
    </source>
</evidence>
<comment type="subcellular location">
    <subcellularLocation>
        <location evidence="1">Cytoplasm</location>
    </subcellularLocation>
</comment>
<evidence type="ECO:0000256" key="2">
    <source>
        <dbReference type="ARBA" id="ARBA00008665"/>
    </source>
</evidence>
<dbReference type="InterPro" id="IPR041249">
    <property type="entry name" value="HEPN_DZIP3"/>
</dbReference>
<keyword evidence="4" id="KW-0677">Repeat</keyword>
<dbReference type="OrthoDB" id="2386367at2759"/>
<organism evidence="8 9">
    <name type="scientific">Stylophora pistillata</name>
    <name type="common">Smooth cauliflower coral</name>
    <dbReference type="NCBI Taxonomy" id="50429"/>
    <lineage>
        <taxon>Eukaryota</taxon>
        <taxon>Metazoa</taxon>
        <taxon>Cnidaria</taxon>
        <taxon>Anthozoa</taxon>
        <taxon>Hexacorallia</taxon>
        <taxon>Scleractinia</taxon>
        <taxon>Astrocoeniina</taxon>
        <taxon>Pocilloporidae</taxon>
        <taxon>Stylophora</taxon>
    </lineage>
</organism>
<comment type="caution">
    <text evidence="8">The sequence shown here is derived from an EMBL/GenBank/DDBJ whole genome shotgun (WGS) entry which is preliminary data.</text>
</comment>
<dbReference type="InterPro" id="IPR032675">
    <property type="entry name" value="LRR_dom_sf"/>
</dbReference>
<protein>
    <submittedName>
        <fullName evidence="8">NACHT, LRR and PYD domains-containing protein 12</fullName>
    </submittedName>
</protein>
<gene>
    <name evidence="8" type="primary">NLRP12</name>
    <name evidence="8" type="ORF">AWC38_SpisGene20128</name>
</gene>
<feature type="domain" description="NACHT" evidence="7">
    <location>
        <begin position="1195"/>
        <end position="1296"/>
    </location>
</feature>
<comment type="similarity">
    <text evidence="2">Belongs to the NLRP family.</text>
</comment>
<dbReference type="Proteomes" id="UP000225706">
    <property type="component" value="Unassembled WGS sequence"/>
</dbReference>
<dbReference type="Pfam" id="PF18738">
    <property type="entry name" value="HEPN_DZIP3"/>
    <property type="match status" value="2"/>
</dbReference>
<evidence type="ECO:0000313" key="9">
    <source>
        <dbReference type="Proteomes" id="UP000225706"/>
    </source>
</evidence>
<evidence type="ECO:0000256" key="5">
    <source>
        <dbReference type="ARBA" id="ARBA00022741"/>
    </source>
</evidence>
<keyword evidence="6" id="KW-0067">ATP-binding</keyword>
<dbReference type="SUPFAM" id="SSF52540">
    <property type="entry name" value="P-loop containing nucleoside triphosphate hydrolases"/>
    <property type="match status" value="2"/>
</dbReference>
<dbReference type="Pfam" id="PF13516">
    <property type="entry name" value="LRR_6"/>
    <property type="match status" value="4"/>
</dbReference>
<dbReference type="EMBL" id="LSMT01000626">
    <property type="protein sequence ID" value="PFX15641.1"/>
    <property type="molecule type" value="Genomic_DNA"/>
</dbReference>
<evidence type="ECO:0000259" key="7">
    <source>
        <dbReference type="PROSITE" id="PS50837"/>
    </source>
</evidence>
<dbReference type="PROSITE" id="PS50837">
    <property type="entry name" value="NACHT"/>
    <property type="match status" value="2"/>
</dbReference>
<dbReference type="SMART" id="SM00367">
    <property type="entry name" value="LRR_CC"/>
    <property type="match status" value="3"/>
</dbReference>
<dbReference type="InterPro" id="IPR001611">
    <property type="entry name" value="Leu-rich_rpt"/>
</dbReference>
<proteinExistence type="inferred from homology"/>
<keyword evidence="5" id="KW-0547">Nucleotide-binding</keyword>
<evidence type="ECO:0000256" key="6">
    <source>
        <dbReference type="ARBA" id="ARBA00022840"/>
    </source>
</evidence>
<feature type="domain" description="NACHT" evidence="7">
    <location>
        <begin position="320"/>
        <end position="471"/>
    </location>
</feature>
<dbReference type="GO" id="GO:0005829">
    <property type="term" value="C:cytosol"/>
    <property type="evidence" value="ECO:0007669"/>
    <property type="project" value="UniProtKB-SubCell"/>
</dbReference>
<dbReference type="InterPro" id="IPR006553">
    <property type="entry name" value="Leu-rich_rpt_Cys-con_subtyp"/>
</dbReference>
<evidence type="ECO:0000256" key="3">
    <source>
        <dbReference type="ARBA" id="ARBA00022490"/>
    </source>
</evidence>
<dbReference type="PANTHER" id="PTHR45690:SF19">
    <property type="entry name" value="NACHT, LRR AND PYD DOMAINS-CONTAINING PROTEIN 3"/>
    <property type="match status" value="1"/>
</dbReference>
<dbReference type="GO" id="GO:0005524">
    <property type="term" value="F:ATP binding"/>
    <property type="evidence" value="ECO:0007669"/>
    <property type="project" value="UniProtKB-KW"/>
</dbReference>
<dbReference type="Gene3D" id="3.40.50.300">
    <property type="entry name" value="P-loop containing nucleotide triphosphate hydrolases"/>
    <property type="match status" value="2"/>
</dbReference>
<evidence type="ECO:0000256" key="4">
    <source>
        <dbReference type="ARBA" id="ARBA00022737"/>
    </source>
</evidence>
<dbReference type="InterPro" id="IPR003593">
    <property type="entry name" value="AAA+_ATPase"/>
</dbReference>
<dbReference type="STRING" id="50429.A0A2B4RDC3"/>
<dbReference type="Pfam" id="PF05729">
    <property type="entry name" value="NACHT"/>
    <property type="match status" value="2"/>
</dbReference>